<proteinExistence type="predicted"/>
<keyword evidence="3" id="KW-0378">Hydrolase</keyword>
<dbReference type="RefSeq" id="WP_345264223.1">
    <property type="nucleotide sequence ID" value="NZ_BAABIM010000001.1"/>
</dbReference>
<keyword evidence="4" id="KW-1185">Reference proteome</keyword>
<dbReference type="InterPro" id="IPR029058">
    <property type="entry name" value="AB_hydrolase_fold"/>
</dbReference>
<feature type="region of interest" description="Disordered" evidence="1">
    <location>
        <begin position="1"/>
        <end position="24"/>
    </location>
</feature>
<gene>
    <name evidence="3" type="ORF">GCM10023226_15040</name>
</gene>
<dbReference type="Proteomes" id="UP001500621">
    <property type="component" value="Unassembled WGS sequence"/>
</dbReference>
<comment type="caution">
    <text evidence="3">The sequence shown here is derived from an EMBL/GenBank/DDBJ whole genome shotgun (WGS) entry which is preliminary data.</text>
</comment>
<protein>
    <submittedName>
        <fullName evidence="3">Alpha/beta hydrolase</fullName>
    </submittedName>
</protein>
<feature type="compositionally biased region" description="Low complexity" evidence="1">
    <location>
        <begin position="1"/>
        <end position="16"/>
    </location>
</feature>
<evidence type="ECO:0000259" key="2">
    <source>
        <dbReference type="Pfam" id="PF12146"/>
    </source>
</evidence>
<dbReference type="EMBL" id="BAABIM010000001">
    <property type="protein sequence ID" value="GAA4678707.1"/>
    <property type="molecule type" value="Genomic_DNA"/>
</dbReference>
<accession>A0ABP8W4C8</accession>
<dbReference type="Pfam" id="PF12146">
    <property type="entry name" value="Hydrolase_4"/>
    <property type="match status" value="1"/>
</dbReference>
<evidence type="ECO:0000313" key="4">
    <source>
        <dbReference type="Proteomes" id="UP001500621"/>
    </source>
</evidence>
<evidence type="ECO:0000256" key="1">
    <source>
        <dbReference type="SAM" id="MobiDB-lite"/>
    </source>
</evidence>
<dbReference type="GO" id="GO:0016787">
    <property type="term" value="F:hydrolase activity"/>
    <property type="evidence" value="ECO:0007669"/>
    <property type="project" value="UniProtKB-KW"/>
</dbReference>
<name>A0ABP8W4C8_9ACTN</name>
<dbReference type="Gene3D" id="3.40.50.1820">
    <property type="entry name" value="alpha/beta hydrolase"/>
    <property type="match status" value="1"/>
</dbReference>
<dbReference type="SUPFAM" id="SSF53474">
    <property type="entry name" value="alpha/beta-Hydrolases"/>
    <property type="match status" value="1"/>
</dbReference>
<reference evidence="4" key="1">
    <citation type="journal article" date="2019" name="Int. J. Syst. Evol. Microbiol.">
        <title>The Global Catalogue of Microorganisms (GCM) 10K type strain sequencing project: providing services to taxonomists for standard genome sequencing and annotation.</title>
        <authorList>
            <consortium name="The Broad Institute Genomics Platform"/>
            <consortium name="The Broad Institute Genome Sequencing Center for Infectious Disease"/>
            <person name="Wu L."/>
            <person name="Ma J."/>
        </authorList>
    </citation>
    <scope>NUCLEOTIDE SEQUENCE [LARGE SCALE GENOMIC DNA]</scope>
    <source>
        <strain evidence="4">JCM 18127</strain>
    </source>
</reference>
<sequence length="224" mass="23796">MTSAPATTPTDAAPGPGLTRLDLPDGVSTPRAVVLVLHGGTQVSTAPVAGRSASWRRAAALQRAVTPALHDQGVATWLLRYRVRGWNGGGDSVPDARWALGQVREAHGEVPVVLLGHSMGARTAVHVADAPHVAGVVGLAPWWDPASDPVRTLAGRHLRAAHGRTDKITSARMTRRYVAAAEPVADSAAFTDMGRVGHYLLRRVERWNAYARDSVLEVLEAARV</sequence>
<feature type="domain" description="Serine aminopeptidase S33" evidence="2">
    <location>
        <begin position="86"/>
        <end position="213"/>
    </location>
</feature>
<evidence type="ECO:0000313" key="3">
    <source>
        <dbReference type="EMBL" id="GAA4678707.1"/>
    </source>
</evidence>
<dbReference type="InterPro" id="IPR022742">
    <property type="entry name" value="Hydrolase_4"/>
</dbReference>
<organism evidence="3 4">
    <name type="scientific">Nocardioides nanhaiensis</name>
    <dbReference type="NCBI Taxonomy" id="1476871"/>
    <lineage>
        <taxon>Bacteria</taxon>
        <taxon>Bacillati</taxon>
        <taxon>Actinomycetota</taxon>
        <taxon>Actinomycetes</taxon>
        <taxon>Propionibacteriales</taxon>
        <taxon>Nocardioidaceae</taxon>
        <taxon>Nocardioides</taxon>
    </lineage>
</organism>